<dbReference type="EMBL" id="JASCXX010000011">
    <property type="protein sequence ID" value="MDI6449493.1"/>
    <property type="molecule type" value="Genomic_DNA"/>
</dbReference>
<protein>
    <submittedName>
        <fullName evidence="1">DUF3795 domain-containing protein</fullName>
    </submittedName>
</protein>
<organism evidence="1 2">
    <name type="scientific">Anaerobaca lacustris</name>
    <dbReference type="NCBI Taxonomy" id="3044600"/>
    <lineage>
        <taxon>Bacteria</taxon>
        <taxon>Pseudomonadati</taxon>
        <taxon>Planctomycetota</taxon>
        <taxon>Phycisphaerae</taxon>
        <taxon>Sedimentisphaerales</taxon>
        <taxon>Anaerobacaceae</taxon>
        <taxon>Anaerobaca</taxon>
    </lineage>
</organism>
<gene>
    <name evidence="1" type="ORF">QJ522_10610</name>
</gene>
<name>A0AAW6U0Z9_9BACT</name>
<dbReference type="Pfam" id="PF12675">
    <property type="entry name" value="DUF3795"/>
    <property type="match status" value="1"/>
</dbReference>
<accession>A0AAW6U0Z9</accession>
<evidence type="ECO:0000313" key="2">
    <source>
        <dbReference type="Proteomes" id="UP001431776"/>
    </source>
</evidence>
<keyword evidence="2" id="KW-1185">Reference proteome</keyword>
<evidence type="ECO:0000313" key="1">
    <source>
        <dbReference type="EMBL" id="MDI6449493.1"/>
    </source>
</evidence>
<reference evidence="1" key="1">
    <citation type="submission" date="2023-05" db="EMBL/GenBank/DDBJ databases">
        <title>Anaerotaeda fermentans gen. nov., sp. nov., a novel anaerobic planctomycete of the new family within the order Sedimentisphaerales isolated from Taman Peninsula, Russia.</title>
        <authorList>
            <person name="Khomyakova M.A."/>
            <person name="Merkel A.Y."/>
            <person name="Slobodkin A.I."/>
        </authorList>
    </citation>
    <scope>NUCLEOTIDE SEQUENCE</scope>
    <source>
        <strain evidence="1">M17dextr</strain>
    </source>
</reference>
<dbReference type="Proteomes" id="UP001431776">
    <property type="component" value="Unassembled WGS sequence"/>
</dbReference>
<dbReference type="RefSeq" id="WP_349244902.1">
    <property type="nucleotide sequence ID" value="NZ_JASCXX010000011.1"/>
</dbReference>
<dbReference type="InterPro" id="IPR024227">
    <property type="entry name" value="DUF3795"/>
</dbReference>
<comment type="caution">
    <text evidence="1">The sequence shown here is derived from an EMBL/GenBank/DDBJ whole genome shotgun (WGS) entry which is preliminary data.</text>
</comment>
<proteinExistence type="predicted"/>
<dbReference type="AlphaFoldDB" id="A0AAW6U0Z9"/>
<sequence>MEPIVAKCGYRCDLCLFFEANFAGGPGPDRISEAFARYYDCQLAPEAIRPCKGCHEGAEAPDKDCRVYPCVREKGLQNCGQCPAFGCETLKTRMDVVEECLAKHPNVSEEDYRLFFGPYLSRAPLTEIHRSARD</sequence>